<comment type="caution">
    <text evidence="3">The sequence shown here is derived from an EMBL/GenBank/DDBJ whole genome shotgun (WGS) entry which is preliminary data.</text>
</comment>
<evidence type="ECO:0000259" key="2">
    <source>
        <dbReference type="SMART" id="SM01007"/>
    </source>
</evidence>
<dbReference type="Pfam" id="PF00596">
    <property type="entry name" value="Aldolase_II"/>
    <property type="match status" value="1"/>
</dbReference>
<dbReference type="SMART" id="SM01007">
    <property type="entry name" value="Aldolase_II"/>
    <property type="match status" value="1"/>
</dbReference>
<dbReference type="EMBL" id="MRZV01000211">
    <property type="protein sequence ID" value="PIK55541.1"/>
    <property type="molecule type" value="Genomic_DNA"/>
</dbReference>
<feature type="domain" description="Class II aldolase/adducin N-terminal" evidence="2">
    <location>
        <begin position="54"/>
        <end position="240"/>
    </location>
</feature>
<sequence length="289" mass="31894">MATLVSRSLPRLRSLVLLSRCGLPGISRCQWQSTASKSNQSLSEGDKENYAARVELAVAYRAMEYYNMHEGVCNHLSLRAPAKDGNGDVMLLLRYGTHWSQVTASHLIGVDFESGEVIEGVGPVEMSAMKFHRAIHKVKAADGIKCVMHNHQPYTTALACVKGGRLKNIHQNSMIFHNRISYDLGYGGIPDCDESEHIAKAFDGKNICILGNHGVAAVGTRVCDVFNDLYYLERAAMVQVLAMSTGKELWEVSDEIATEVANFDFTSYAEAHFNSMKSVLAKVEPDYKS</sequence>
<accession>A0A2G8L5L6</accession>
<dbReference type="SUPFAM" id="SSF53639">
    <property type="entry name" value="AraD/HMP-PK domain-like"/>
    <property type="match status" value="1"/>
</dbReference>
<dbReference type="Proteomes" id="UP000230750">
    <property type="component" value="Unassembled WGS sequence"/>
</dbReference>
<evidence type="ECO:0000256" key="1">
    <source>
        <dbReference type="ARBA" id="ARBA00006274"/>
    </source>
</evidence>
<dbReference type="GO" id="GO:0051015">
    <property type="term" value="F:actin filament binding"/>
    <property type="evidence" value="ECO:0007669"/>
    <property type="project" value="TreeGrafter"/>
</dbReference>
<dbReference type="STRING" id="307972.A0A2G8L5L6"/>
<keyword evidence="4" id="KW-1185">Reference proteome</keyword>
<name>A0A2G8L5L6_STIJA</name>
<dbReference type="InterPro" id="IPR001303">
    <property type="entry name" value="Aldolase_II/adducin_N"/>
</dbReference>
<gene>
    <name evidence="3" type="ORF">BSL78_07546</name>
</gene>
<proteinExistence type="inferred from homology"/>
<dbReference type="OrthoDB" id="3238794at2759"/>
<dbReference type="GO" id="GO:0005856">
    <property type="term" value="C:cytoskeleton"/>
    <property type="evidence" value="ECO:0007669"/>
    <property type="project" value="TreeGrafter"/>
</dbReference>
<dbReference type="PANTHER" id="PTHR10672:SF21">
    <property type="entry name" value="CLASS II ALDOLASE_ADDUCIN N-TERMINAL DOMAIN-CONTAINING PROTEIN"/>
    <property type="match status" value="1"/>
</dbReference>
<comment type="similarity">
    <text evidence="1">Belongs to the aldolase class II family. Adducin subfamily.</text>
</comment>
<evidence type="ECO:0000313" key="3">
    <source>
        <dbReference type="EMBL" id="PIK55541.1"/>
    </source>
</evidence>
<evidence type="ECO:0000313" key="4">
    <source>
        <dbReference type="Proteomes" id="UP000230750"/>
    </source>
</evidence>
<protein>
    <recommendedName>
        <fullName evidence="2">Class II aldolase/adducin N-terminal domain-containing protein</fullName>
    </recommendedName>
</protein>
<organism evidence="3 4">
    <name type="scientific">Stichopus japonicus</name>
    <name type="common">Sea cucumber</name>
    <dbReference type="NCBI Taxonomy" id="307972"/>
    <lineage>
        <taxon>Eukaryota</taxon>
        <taxon>Metazoa</taxon>
        <taxon>Echinodermata</taxon>
        <taxon>Eleutherozoa</taxon>
        <taxon>Echinozoa</taxon>
        <taxon>Holothuroidea</taxon>
        <taxon>Aspidochirotacea</taxon>
        <taxon>Aspidochirotida</taxon>
        <taxon>Stichopodidae</taxon>
        <taxon>Apostichopus</taxon>
    </lineage>
</organism>
<dbReference type="InterPro" id="IPR036409">
    <property type="entry name" value="Aldolase_II/adducin_N_sf"/>
</dbReference>
<dbReference type="InterPro" id="IPR051017">
    <property type="entry name" value="Aldolase-II_Adducin_sf"/>
</dbReference>
<dbReference type="AlphaFoldDB" id="A0A2G8L5L6"/>
<dbReference type="GO" id="GO:0005886">
    <property type="term" value="C:plasma membrane"/>
    <property type="evidence" value="ECO:0007669"/>
    <property type="project" value="UniProtKB-SubCell"/>
</dbReference>
<reference evidence="3 4" key="1">
    <citation type="journal article" date="2017" name="PLoS Biol.">
        <title>The sea cucumber genome provides insights into morphological evolution and visceral regeneration.</title>
        <authorList>
            <person name="Zhang X."/>
            <person name="Sun L."/>
            <person name="Yuan J."/>
            <person name="Sun Y."/>
            <person name="Gao Y."/>
            <person name="Zhang L."/>
            <person name="Li S."/>
            <person name="Dai H."/>
            <person name="Hamel J.F."/>
            <person name="Liu C."/>
            <person name="Yu Y."/>
            <person name="Liu S."/>
            <person name="Lin W."/>
            <person name="Guo K."/>
            <person name="Jin S."/>
            <person name="Xu P."/>
            <person name="Storey K.B."/>
            <person name="Huan P."/>
            <person name="Zhang T."/>
            <person name="Zhou Y."/>
            <person name="Zhang J."/>
            <person name="Lin C."/>
            <person name="Li X."/>
            <person name="Xing L."/>
            <person name="Huo D."/>
            <person name="Sun M."/>
            <person name="Wang L."/>
            <person name="Mercier A."/>
            <person name="Li F."/>
            <person name="Yang H."/>
            <person name="Xiang J."/>
        </authorList>
    </citation>
    <scope>NUCLEOTIDE SEQUENCE [LARGE SCALE GENOMIC DNA]</scope>
    <source>
        <strain evidence="3">Shaxun</strain>
        <tissue evidence="3">Muscle</tissue>
    </source>
</reference>
<dbReference type="Gene3D" id="3.40.225.10">
    <property type="entry name" value="Class II aldolase/adducin N-terminal domain"/>
    <property type="match status" value="1"/>
</dbReference>
<dbReference type="PANTHER" id="PTHR10672">
    <property type="entry name" value="ADDUCIN"/>
    <property type="match status" value="1"/>
</dbReference>